<dbReference type="Proteomes" id="UP000593567">
    <property type="component" value="Unassembled WGS sequence"/>
</dbReference>
<evidence type="ECO:0000256" key="11">
    <source>
        <dbReference type="RuleBase" id="RU000679"/>
    </source>
</evidence>
<keyword evidence="2 11" id="KW-0813">Transport</keyword>
<evidence type="ECO:0000256" key="7">
    <source>
        <dbReference type="ARBA" id="ARBA00023065"/>
    </source>
</evidence>
<keyword evidence="6" id="KW-0915">Sodium</keyword>
<organism evidence="13 14">
    <name type="scientific">Bugula neritina</name>
    <name type="common">Brown bryozoan</name>
    <name type="synonym">Sertularia neritina</name>
    <dbReference type="NCBI Taxonomy" id="10212"/>
    <lineage>
        <taxon>Eukaryota</taxon>
        <taxon>Metazoa</taxon>
        <taxon>Spiralia</taxon>
        <taxon>Lophotrochozoa</taxon>
        <taxon>Bryozoa</taxon>
        <taxon>Gymnolaemata</taxon>
        <taxon>Cheilostomatida</taxon>
        <taxon>Flustrina</taxon>
        <taxon>Buguloidea</taxon>
        <taxon>Bugulidae</taxon>
        <taxon>Bugula</taxon>
    </lineage>
</organism>
<evidence type="ECO:0008006" key="15">
    <source>
        <dbReference type="Google" id="ProtNLM"/>
    </source>
</evidence>
<gene>
    <name evidence="13" type="ORF">EB796_014359</name>
</gene>
<proteinExistence type="inferred from homology"/>
<protein>
    <recommendedName>
        <fullName evidence="15">SCNN1D</fullName>
    </recommendedName>
</protein>
<evidence type="ECO:0000256" key="3">
    <source>
        <dbReference type="ARBA" id="ARBA00022461"/>
    </source>
</evidence>
<dbReference type="PRINTS" id="PR01078">
    <property type="entry name" value="AMINACHANNEL"/>
</dbReference>
<name>A0A7J7JLS6_BUGNE</name>
<keyword evidence="8 12" id="KW-0472">Membrane</keyword>
<dbReference type="EMBL" id="VXIV02002107">
    <property type="protein sequence ID" value="KAF6027319.1"/>
    <property type="molecule type" value="Genomic_DNA"/>
</dbReference>
<evidence type="ECO:0000256" key="4">
    <source>
        <dbReference type="ARBA" id="ARBA00022692"/>
    </source>
</evidence>
<comment type="subcellular location">
    <subcellularLocation>
        <location evidence="1">Membrane</location>
        <topology evidence="1">Multi-pass membrane protein</topology>
    </subcellularLocation>
</comment>
<keyword evidence="14" id="KW-1185">Reference proteome</keyword>
<dbReference type="Gene3D" id="1.10.287.770">
    <property type="entry name" value="YojJ-like"/>
    <property type="match status" value="1"/>
</dbReference>
<evidence type="ECO:0000256" key="6">
    <source>
        <dbReference type="ARBA" id="ARBA00023053"/>
    </source>
</evidence>
<comment type="caution">
    <text evidence="13">The sequence shown here is derived from an EMBL/GenBank/DDBJ whole genome shotgun (WGS) entry which is preliminary data.</text>
</comment>
<dbReference type="GO" id="GO:0005886">
    <property type="term" value="C:plasma membrane"/>
    <property type="evidence" value="ECO:0007669"/>
    <property type="project" value="TreeGrafter"/>
</dbReference>
<evidence type="ECO:0000256" key="9">
    <source>
        <dbReference type="ARBA" id="ARBA00023201"/>
    </source>
</evidence>
<sequence>MSFGVAVEDEAAEKSLSARVILTGFMDFTTSHGITHTYHAKGTLKKLFWGFLTLASTVLLCLHLWIMISGYIAYDSVTNININEARSLDFPAVTVCNNNGVKRSNMPSWMDDLVKSSMGSYLNGSDDKISKNDLVKKISEEISLLNTTEKSMLGYSYADMIILCSFNGENCFESDFWTFYHSVYGNCYSFNTGKNGAIQKTSLAGPSNGGDSIILKFVISCLTLIINIGLYEYVKFLTEEAGIKVVIHDQKAMPFPDHDSLSTSPGQVNNIAVKMMNTTRLDGNYGNCTRLDSNEDNMYFYPYNVSYTQWACLRTCYQKELVNTCKCFDPDLPYDYDTIVFNHIEKAKGPCKLTNSTNVNCITEVSSRFADRTLKCGTCYQPCNEILYESTQSTSSYPALSYIDDFVAVINKTNPLLLSKLKDEYGDDQVSFAIQSNFLKINVFHQRMTYTTYEQVASYDDYQFASDFGGAWGLWIGWSTLTIFELIELGLDMLVYYCYNANKSQPSQ</sequence>
<keyword evidence="10 11" id="KW-0407">Ion channel</keyword>
<feature type="transmembrane region" description="Helical" evidence="12">
    <location>
        <begin position="47"/>
        <end position="74"/>
    </location>
</feature>
<dbReference type="GO" id="GO:0015280">
    <property type="term" value="F:ligand-gated sodium channel activity"/>
    <property type="evidence" value="ECO:0007669"/>
    <property type="project" value="TreeGrafter"/>
</dbReference>
<keyword evidence="4 11" id="KW-0812">Transmembrane</keyword>
<dbReference type="OrthoDB" id="6021021at2759"/>
<evidence type="ECO:0000256" key="10">
    <source>
        <dbReference type="ARBA" id="ARBA00023303"/>
    </source>
</evidence>
<dbReference type="AlphaFoldDB" id="A0A7J7JLS6"/>
<accession>A0A7J7JLS6</accession>
<keyword evidence="7 11" id="KW-0406">Ion transport</keyword>
<evidence type="ECO:0000256" key="12">
    <source>
        <dbReference type="SAM" id="Phobius"/>
    </source>
</evidence>
<evidence type="ECO:0000256" key="5">
    <source>
        <dbReference type="ARBA" id="ARBA00022989"/>
    </source>
</evidence>
<evidence type="ECO:0000313" key="13">
    <source>
        <dbReference type="EMBL" id="KAF6027319.1"/>
    </source>
</evidence>
<evidence type="ECO:0000256" key="8">
    <source>
        <dbReference type="ARBA" id="ARBA00023136"/>
    </source>
</evidence>
<dbReference type="PANTHER" id="PTHR11690:SF248">
    <property type="entry name" value="PICKPOCKET 17, ISOFORM A"/>
    <property type="match status" value="1"/>
</dbReference>
<evidence type="ECO:0000313" key="14">
    <source>
        <dbReference type="Proteomes" id="UP000593567"/>
    </source>
</evidence>
<dbReference type="InterPro" id="IPR001873">
    <property type="entry name" value="ENaC"/>
</dbReference>
<keyword evidence="5 12" id="KW-1133">Transmembrane helix</keyword>
<dbReference type="PANTHER" id="PTHR11690">
    <property type="entry name" value="AMILORIDE-SENSITIVE SODIUM CHANNEL-RELATED"/>
    <property type="match status" value="1"/>
</dbReference>
<reference evidence="13" key="1">
    <citation type="submission" date="2020-06" db="EMBL/GenBank/DDBJ databases">
        <title>Draft genome of Bugula neritina, a colonial animal packing powerful symbionts and potential medicines.</title>
        <authorList>
            <person name="Rayko M."/>
        </authorList>
    </citation>
    <scope>NUCLEOTIDE SEQUENCE [LARGE SCALE GENOMIC DNA]</scope>
    <source>
        <strain evidence="13">Kwan_BN1</strain>
    </source>
</reference>
<comment type="similarity">
    <text evidence="11">Belongs to the amiloride-sensitive sodium channel (TC 1.A.6) family.</text>
</comment>
<evidence type="ECO:0000256" key="2">
    <source>
        <dbReference type="ARBA" id="ARBA00022448"/>
    </source>
</evidence>
<dbReference type="Gene3D" id="2.60.470.10">
    <property type="entry name" value="Acid-sensing ion channels like domains"/>
    <property type="match status" value="1"/>
</dbReference>
<evidence type="ECO:0000256" key="1">
    <source>
        <dbReference type="ARBA" id="ARBA00004141"/>
    </source>
</evidence>
<keyword evidence="9 11" id="KW-0739">Sodium transport</keyword>
<dbReference type="Pfam" id="PF00858">
    <property type="entry name" value="ASC"/>
    <property type="match status" value="1"/>
</dbReference>
<keyword evidence="3 11" id="KW-0894">Sodium channel</keyword>